<gene>
    <name evidence="2" type="ordered locus">Daes_0718</name>
</gene>
<accession>E6VZM1</accession>
<name>E6VZM1_PSEA9</name>
<evidence type="ECO:0000313" key="3">
    <source>
        <dbReference type="Proteomes" id="UP000002191"/>
    </source>
</evidence>
<dbReference type="AlphaFoldDB" id="E6VZM1"/>
<organism evidence="2 3">
    <name type="scientific">Pseudodesulfovibrio aespoeensis (strain ATCC 700646 / DSM 10631 / Aspo-2)</name>
    <name type="common">Desulfovibrio aespoeensis</name>
    <dbReference type="NCBI Taxonomy" id="643562"/>
    <lineage>
        <taxon>Bacteria</taxon>
        <taxon>Pseudomonadati</taxon>
        <taxon>Thermodesulfobacteriota</taxon>
        <taxon>Desulfovibrionia</taxon>
        <taxon>Desulfovibrionales</taxon>
        <taxon>Desulfovibrionaceae</taxon>
    </lineage>
</organism>
<reference evidence="2 3" key="2">
    <citation type="journal article" date="2014" name="Genome Announc.">
        <title>Complete Genome Sequence of the Subsurface, Mesophilic Sulfate-Reducing Bacterium Desulfovibrio aespoeensis Aspo-2.</title>
        <authorList>
            <person name="Pedersen K."/>
            <person name="Bengtsson A."/>
            <person name="Edlund J."/>
            <person name="Rabe L."/>
            <person name="Hazen T."/>
            <person name="Chakraborty R."/>
            <person name="Goodwin L."/>
            <person name="Shapiro N."/>
        </authorList>
    </citation>
    <scope>NUCLEOTIDE SEQUENCE [LARGE SCALE GENOMIC DNA]</scope>
    <source>
        <strain evidence="3">ATCC 700646 / DSM 10631 / Aspo-2</strain>
    </source>
</reference>
<sequence>MLVPNLSRRACNSEGRMGCYGGDAEESAQREGKRGKARSGNCHLEGNNGLQKPRPPYALGPVKQERIEWGSQK</sequence>
<evidence type="ECO:0000256" key="1">
    <source>
        <dbReference type="SAM" id="MobiDB-lite"/>
    </source>
</evidence>
<proteinExistence type="predicted"/>
<feature type="compositionally biased region" description="Basic and acidic residues" evidence="1">
    <location>
        <begin position="63"/>
        <end position="73"/>
    </location>
</feature>
<dbReference type="KEGG" id="das:Daes_0718"/>
<protein>
    <submittedName>
        <fullName evidence="2">Uncharacterized protein</fullName>
    </submittedName>
</protein>
<dbReference type="Proteomes" id="UP000002191">
    <property type="component" value="Chromosome"/>
</dbReference>
<dbReference type="STRING" id="643562.Daes_0718"/>
<reference evidence="3" key="1">
    <citation type="submission" date="2010-12" db="EMBL/GenBank/DDBJ databases">
        <title>Complete sequence of Desulfovibrio aespoeensis Aspo-2.</title>
        <authorList>
            <consortium name="US DOE Joint Genome Institute"/>
            <person name="Lucas S."/>
            <person name="Copeland A."/>
            <person name="Lapidus A."/>
            <person name="Cheng J.-F."/>
            <person name="Goodwin L."/>
            <person name="Pitluck S."/>
            <person name="Chertkov O."/>
            <person name="Misra M."/>
            <person name="Detter J.C."/>
            <person name="Han C."/>
            <person name="Tapia R."/>
            <person name="Land M."/>
            <person name="Hauser L."/>
            <person name="Kyrpides N."/>
            <person name="Ivanova N."/>
            <person name="Ovchinnikova G."/>
            <person name="Pedersen K."/>
            <person name="Jagevall S."/>
            <person name="Hazen T."/>
            <person name="Woyke T."/>
        </authorList>
    </citation>
    <scope>NUCLEOTIDE SEQUENCE [LARGE SCALE GENOMIC DNA]</scope>
    <source>
        <strain evidence="3">ATCC 700646 / DSM 10631 / Aspo-2</strain>
    </source>
</reference>
<dbReference type="HOGENOM" id="CLU_2698578_0_0_7"/>
<evidence type="ECO:0000313" key="2">
    <source>
        <dbReference type="EMBL" id="ADU61735.1"/>
    </source>
</evidence>
<keyword evidence="3" id="KW-1185">Reference proteome</keyword>
<dbReference type="EMBL" id="CP002431">
    <property type="protein sequence ID" value="ADU61735.1"/>
    <property type="molecule type" value="Genomic_DNA"/>
</dbReference>
<feature type="region of interest" description="Disordered" evidence="1">
    <location>
        <begin position="1"/>
        <end position="73"/>
    </location>
</feature>